<keyword evidence="3" id="KW-1185">Reference proteome</keyword>
<evidence type="ECO:0000313" key="2">
    <source>
        <dbReference type="EMBL" id="MCB8875577.1"/>
    </source>
</evidence>
<dbReference type="EMBL" id="JAESVB010000003">
    <property type="protein sequence ID" value="MCB8875577.1"/>
    <property type="molecule type" value="Genomic_DNA"/>
</dbReference>
<dbReference type="SUPFAM" id="SSF56935">
    <property type="entry name" value="Porins"/>
    <property type="match status" value="1"/>
</dbReference>
<evidence type="ECO:0008006" key="4">
    <source>
        <dbReference type="Google" id="ProtNLM"/>
    </source>
</evidence>
<reference evidence="2" key="2">
    <citation type="submission" date="2021-01" db="EMBL/GenBank/DDBJ databases">
        <authorList>
            <person name="Mieszkin S."/>
            <person name="Pouder E."/>
            <person name="Alain K."/>
        </authorList>
    </citation>
    <scope>NUCLEOTIDE SEQUENCE</scope>
    <source>
        <strain evidence="2">HW T2.11</strain>
    </source>
</reference>
<organism evidence="2 3">
    <name type="scientific">Acidisoma silvae</name>
    <dbReference type="NCBI Taxonomy" id="2802396"/>
    <lineage>
        <taxon>Bacteria</taxon>
        <taxon>Pseudomonadati</taxon>
        <taxon>Pseudomonadota</taxon>
        <taxon>Alphaproteobacteria</taxon>
        <taxon>Acetobacterales</taxon>
        <taxon>Acidocellaceae</taxon>
        <taxon>Acidisoma</taxon>
    </lineage>
</organism>
<dbReference type="RefSeq" id="WP_227321215.1">
    <property type="nucleotide sequence ID" value="NZ_JAESVB010000003.1"/>
</dbReference>
<dbReference type="Proteomes" id="UP000708298">
    <property type="component" value="Unassembled WGS sequence"/>
</dbReference>
<dbReference type="AlphaFoldDB" id="A0A963YS77"/>
<reference evidence="2" key="1">
    <citation type="journal article" date="2021" name="Microorganisms">
        <title>Acidisoma silvae sp. nov. and Acidisomacellulosilytica sp. nov., Two Acidophilic Bacteria Isolated from Decaying Wood, Hydrolyzing Cellulose and Producing Poly-3-hydroxybutyrate.</title>
        <authorList>
            <person name="Mieszkin S."/>
            <person name="Pouder E."/>
            <person name="Uroz S."/>
            <person name="Simon-Colin C."/>
            <person name="Alain K."/>
        </authorList>
    </citation>
    <scope>NUCLEOTIDE SEQUENCE</scope>
    <source>
        <strain evidence="2">HW T2.11</strain>
    </source>
</reference>
<gene>
    <name evidence="2" type="ORF">ASILVAE211_10320</name>
</gene>
<sequence>MRKLLLGCAATLTGMIGYAGLDAAHAQTAATNLSPGQVSVRLNGRVNWYAGIESSSIDSNSSTGQKTSTDSFLGYMRLYPGFDGVAANGLHYGAAAEIRMNSGQSASDETLYVFQAYGYLGLPQLGQVSFGQQNGPSVLFETGFFEGFNDGGWNGDIEGMVPAAANPVYPFPDSGSAYDQASDKIVYLSPTISGFQLALGFTPNQTASNYAPAVTSSATPISGGMPRNMLDIGGQYTGKFGPLGVQVGLDYTTAGQVANTGDPEGVTGYKNMSIFTGGATVTYGGLTIGGNAVTGAFNMADGFTFQLEPDGGSKATGFLAGAQYTMGPVVFGGSFFRFNQTGDLPGGIDTGSGATITSAGLTTGQQQNDGVAAGLTYTLVPGVNLFADYLYGIRQQGGYNFETGNAGTEHNQIQSQLFGVGTQIQW</sequence>
<protein>
    <recommendedName>
        <fullName evidence="4">Porin</fullName>
    </recommendedName>
</protein>
<comment type="caution">
    <text evidence="2">The sequence shown here is derived from an EMBL/GenBank/DDBJ whole genome shotgun (WGS) entry which is preliminary data.</text>
</comment>
<feature type="chain" id="PRO_5037237019" description="Porin" evidence="1">
    <location>
        <begin position="20"/>
        <end position="426"/>
    </location>
</feature>
<feature type="signal peptide" evidence="1">
    <location>
        <begin position="1"/>
        <end position="19"/>
    </location>
</feature>
<dbReference type="InterPro" id="IPR023614">
    <property type="entry name" value="Porin_dom_sf"/>
</dbReference>
<evidence type="ECO:0000256" key="1">
    <source>
        <dbReference type="SAM" id="SignalP"/>
    </source>
</evidence>
<accession>A0A963YS77</accession>
<dbReference type="Gene3D" id="2.40.160.10">
    <property type="entry name" value="Porin"/>
    <property type="match status" value="1"/>
</dbReference>
<proteinExistence type="predicted"/>
<name>A0A963YS77_9PROT</name>
<evidence type="ECO:0000313" key="3">
    <source>
        <dbReference type="Proteomes" id="UP000708298"/>
    </source>
</evidence>
<keyword evidence="1" id="KW-0732">Signal</keyword>